<organism evidence="1">
    <name type="scientific">Dunaliella tertiolecta</name>
    <name type="common">Green alga</name>
    <dbReference type="NCBI Taxonomy" id="3047"/>
    <lineage>
        <taxon>Eukaryota</taxon>
        <taxon>Viridiplantae</taxon>
        <taxon>Chlorophyta</taxon>
        <taxon>core chlorophytes</taxon>
        <taxon>Chlorophyceae</taxon>
        <taxon>CS clade</taxon>
        <taxon>Chlamydomonadales</taxon>
        <taxon>Dunaliellaceae</taxon>
        <taxon>Dunaliella</taxon>
    </lineage>
</organism>
<reference evidence="1" key="1">
    <citation type="submission" date="2021-01" db="EMBL/GenBank/DDBJ databases">
        <authorList>
            <person name="Corre E."/>
            <person name="Pelletier E."/>
            <person name="Niang G."/>
            <person name="Scheremetjew M."/>
            <person name="Finn R."/>
            <person name="Kale V."/>
            <person name="Holt S."/>
            <person name="Cochrane G."/>
            <person name="Meng A."/>
            <person name="Brown T."/>
            <person name="Cohen L."/>
        </authorList>
    </citation>
    <scope>NUCLEOTIDE SEQUENCE</scope>
    <source>
        <strain evidence="1">CCMP1320</strain>
    </source>
</reference>
<evidence type="ECO:0000313" key="1">
    <source>
        <dbReference type="EMBL" id="CAE0499651.1"/>
    </source>
</evidence>
<gene>
    <name evidence="1" type="ORF">DTER00134_LOCUS14724</name>
</gene>
<protein>
    <submittedName>
        <fullName evidence="1">Uncharacterized protein</fullName>
    </submittedName>
</protein>
<sequence>MLTAVDGAAARAAVMEGKTGTSEFACEAAEAGDATYSSATPGTCTGHRSDVAGSWLTASRFTVASAARQGDPADTSSIATAPNETRASLLPRLSLDRTKLEAQAHLVCRGLVGLGP</sequence>
<accession>A0A7S3VRA0</accession>
<proteinExistence type="predicted"/>
<dbReference type="EMBL" id="HBIP01024519">
    <property type="protein sequence ID" value="CAE0499651.1"/>
    <property type="molecule type" value="Transcribed_RNA"/>
</dbReference>
<dbReference type="AlphaFoldDB" id="A0A7S3VRA0"/>
<name>A0A7S3VRA0_DUNTE</name>